<keyword evidence="3" id="KW-1185">Reference proteome</keyword>
<protein>
    <submittedName>
        <fullName evidence="2">Adenine phosphoribosyltransferase</fullName>
    </submittedName>
</protein>
<dbReference type="EMBL" id="JAHWGI010001439">
    <property type="protein sequence ID" value="KAK3932769.1"/>
    <property type="molecule type" value="Genomic_DNA"/>
</dbReference>
<evidence type="ECO:0000313" key="2">
    <source>
        <dbReference type="EMBL" id="KAK3932769.1"/>
    </source>
</evidence>
<comment type="caution">
    <text evidence="2">The sequence shown here is derived from an EMBL/GenBank/DDBJ whole genome shotgun (WGS) entry which is preliminary data.</text>
</comment>
<name>A0AAE1I5C3_9NEOP</name>
<sequence length="205" mass="23072">MRCRKFMVVGCQELRKRYDFGVPIMVGLGALSPSIAVSRTDRPPSILPLARAVPRCVAQDEETLQRLEEEWRKFPSLPIPAMKNRELQKNPDCFWHEMRQAADPCGDTWLAVLPSFALAALALPHSNASCERDFSKINNIKTKTRNCLITPTVRATVLASQAVKRGPEETCCHSWAPSTEHRQRMTSAVIYKSTSSISETDILFQ</sequence>
<evidence type="ECO:0000313" key="3">
    <source>
        <dbReference type="Proteomes" id="UP001219518"/>
    </source>
</evidence>
<keyword evidence="1" id="KW-0472">Membrane</keyword>
<keyword evidence="2" id="KW-0328">Glycosyltransferase</keyword>
<keyword evidence="2" id="KW-0808">Transferase</keyword>
<gene>
    <name evidence="2" type="ORF">KUF71_002740</name>
</gene>
<dbReference type="AlphaFoldDB" id="A0AAE1I5C3"/>
<dbReference type="GO" id="GO:0016757">
    <property type="term" value="F:glycosyltransferase activity"/>
    <property type="evidence" value="ECO:0007669"/>
    <property type="project" value="UniProtKB-KW"/>
</dbReference>
<keyword evidence="1" id="KW-0812">Transmembrane</keyword>
<reference evidence="2" key="2">
    <citation type="journal article" date="2023" name="BMC Genomics">
        <title>Pest status, molecular evolution, and epigenetic factors derived from the genome assembly of Frankliniella fusca, a thysanopteran phytovirus vector.</title>
        <authorList>
            <person name="Catto M.A."/>
            <person name="Labadie P.E."/>
            <person name="Jacobson A.L."/>
            <person name="Kennedy G.G."/>
            <person name="Srinivasan R."/>
            <person name="Hunt B.G."/>
        </authorList>
    </citation>
    <scope>NUCLEOTIDE SEQUENCE</scope>
    <source>
        <strain evidence="2">PL_HMW_Pooled</strain>
    </source>
</reference>
<organism evidence="2 3">
    <name type="scientific">Frankliniella fusca</name>
    <dbReference type="NCBI Taxonomy" id="407009"/>
    <lineage>
        <taxon>Eukaryota</taxon>
        <taxon>Metazoa</taxon>
        <taxon>Ecdysozoa</taxon>
        <taxon>Arthropoda</taxon>
        <taxon>Hexapoda</taxon>
        <taxon>Insecta</taxon>
        <taxon>Pterygota</taxon>
        <taxon>Neoptera</taxon>
        <taxon>Paraneoptera</taxon>
        <taxon>Thysanoptera</taxon>
        <taxon>Terebrantia</taxon>
        <taxon>Thripoidea</taxon>
        <taxon>Thripidae</taxon>
        <taxon>Frankliniella</taxon>
    </lineage>
</organism>
<keyword evidence="1" id="KW-1133">Transmembrane helix</keyword>
<evidence type="ECO:0000256" key="1">
    <source>
        <dbReference type="SAM" id="Phobius"/>
    </source>
</evidence>
<proteinExistence type="predicted"/>
<feature type="transmembrane region" description="Helical" evidence="1">
    <location>
        <begin position="20"/>
        <end position="38"/>
    </location>
</feature>
<dbReference type="Proteomes" id="UP001219518">
    <property type="component" value="Unassembled WGS sequence"/>
</dbReference>
<reference evidence="2" key="1">
    <citation type="submission" date="2021-07" db="EMBL/GenBank/DDBJ databases">
        <authorList>
            <person name="Catto M.A."/>
            <person name="Jacobson A."/>
            <person name="Kennedy G."/>
            <person name="Labadie P."/>
            <person name="Hunt B.G."/>
            <person name="Srinivasan R."/>
        </authorList>
    </citation>
    <scope>NUCLEOTIDE SEQUENCE</scope>
    <source>
        <strain evidence="2">PL_HMW_Pooled</strain>
        <tissue evidence="2">Head</tissue>
    </source>
</reference>
<accession>A0AAE1I5C3</accession>